<feature type="region of interest" description="Disordered" evidence="7">
    <location>
        <begin position="145"/>
        <end position="282"/>
    </location>
</feature>
<keyword evidence="2" id="KW-0597">Phosphoprotein</keyword>
<dbReference type="InterPro" id="IPR018996">
    <property type="entry name" value="Man1/Src1-like_C"/>
</dbReference>
<dbReference type="Proteomes" id="UP000235965">
    <property type="component" value="Unassembled WGS sequence"/>
</dbReference>
<dbReference type="FunCoup" id="A0A2J7Q1J5">
    <property type="interactions" value="1377"/>
</dbReference>
<dbReference type="EMBL" id="NEVH01019406">
    <property type="protein sequence ID" value="PNF22453.1"/>
    <property type="molecule type" value="Genomic_DNA"/>
</dbReference>
<keyword evidence="3 8" id="KW-0812">Transmembrane</keyword>
<dbReference type="SUPFAM" id="SSF54928">
    <property type="entry name" value="RNA-binding domain, RBD"/>
    <property type="match status" value="1"/>
</dbReference>
<keyword evidence="4 8" id="KW-1133">Transmembrane helix</keyword>
<evidence type="ECO:0000256" key="4">
    <source>
        <dbReference type="ARBA" id="ARBA00022989"/>
    </source>
</evidence>
<dbReference type="FunFam" id="3.30.70.330:FF:000176">
    <property type="entry name" value="Inner nuclear membrane protein Man1"/>
    <property type="match status" value="1"/>
</dbReference>
<dbReference type="Gene3D" id="3.30.70.330">
    <property type="match status" value="1"/>
</dbReference>
<organism evidence="10 11">
    <name type="scientific">Cryptotermes secundus</name>
    <dbReference type="NCBI Taxonomy" id="105785"/>
    <lineage>
        <taxon>Eukaryota</taxon>
        <taxon>Metazoa</taxon>
        <taxon>Ecdysozoa</taxon>
        <taxon>Arthropoda</taxon>
        <taxon>Hexapoda</taxon>
        <taxon>Insecta</taxon>
        <taxon>Pterygota</taxon>
        <taxon>Neoptera</taxon>
        <taxon>Polyneoptera</taxon>
        <taxon>Dictyoptera</taxon>
        <taxon>Blattodea</taxon>
        <taxon>Blattoidea</taxon>
        <taxon>Termitoidae</taxon>
        <taxon>Kalotermitidae</taxon>
        <taxon>Cryptotermitinae</taxon>
        <taxon>Cryptotermes</taxon>
    </lineage>
</organism>
<dbReference type="FunFam" id="1.10.720.40:FF:000001">
    <property type="entry name" value="LEM domain containing 2, isoform CRA_a"/>
    <property type="match status" value="1"/>
</dbReference>
<dbReference type="PANTHER" id="PTHR13428:SF12">
    <property type="entry name" value="INNER NUCLEAR MEMBRANE PROTEIN MAN1"/>
    <property type="match status" value="1"/>
</dbReference>
<evidence type="ECO:0000256" key="8">
    <source>
        <dbReference type="SAM" id="Phobius"/>
    </source>
</evidence>
<protein>
    <recommendedName>
        <fullName evidence="9">LEM domain-containing protein</fullName>
    </recommendedName>
</protein>
<evidence type="ECO:0000256" key="2">
    <source>
        <dbReference type="ARBA" id="ARBA00022553"/>
    </source>
</evidence>
<feature type="transmembrane region" description="Helical" evidence="8">
    <location>
        <begin position="436"/>
        <end position="457"/>
    </location>
</feature>
<evidence type="ECO:0000313" key="10">
    <source>
        <dbReference type="EMBL" id="PNF22451.1"/>
    </source>
</evidence>
<dbReference type="STRING" id="105785.A0A2J7Q1J5"/>
<evidence type="ECO:0000256" key="5">
    <source>
        <dbReference type="ARBA" id="ARBA00023136"/>
    </source>
</evidence>
<dbReference type="EMBL" id="NEVH01019406">
    <property type="protein sequence ID" value="PNF22451.1"/>
    <property type="molecule type" value="Genomic_DNA"/>
</dbReference>
<dbReference type="Gene3D" id="1.10.10.1180">
    <property type="entry name" value="MAN1, winged-helix domain"/>
    <property type="match status" value="1"/>
</dbReference>
<dbReference type="InterPro" id="IPR012677">
    <property type="entry name" value="Nucleotide-bd_a/b_plait_sf"/>
</dbReference>
<feature type="domain" description="LEM" evidence="9">
    <location>
        <begin position="97"/>
        <end position="141"/>
    </location>
</feature>
<dbReference type="OrthoDB" id="118234at2759"/>
<feature type="region of interest" description="Disordered" evidence="7">
    <location>
        <begin position="46"/>
        <end position="93"/>
    </location>
</feature>
<sequence length="900" mass="99879">MASVENLSSSELRRKLAEYGYAAGPITETSRKVLLKKLKLLMVQAGRSSDVTTTGKWRRSSSRFSSGEEDNENDDLKMRLNSSMPPQSSNFRTPVRNLSVESLSDSELRCKLEEYGFPAGPVTETSRNVLKKKLKLLMAQSGGSSDVTVASKWRRSSSRFSSGDEDSENDDLKMRLNSSMPPPSSNFRTPRRKSTGRLSEYSVTPGRLGIRKEMNSRNDVFSVPKTLIPESDPSKKRHSHLSSPGLNPGSLSNSSVRRLSSRPTVSSVVNDGFETGSDSDIDSKTLESNASLVLPTSSSSASAPCSSFLSRLSSVRPKHKSDYSGGDSSSANTLLRFRKSFQSAGSTTNIADSLTANRSAHSPFQSNFVKRLSGTFGTRGSTPSSIFDVKENDDVSNSPDGLFNPSRRLGFSPQSDLAQEFKTTDDEVKFGCNSQFVSMILLAVAALFFTVLAIMYVSMRSRDALNFGLEDKANTFPICPQEVAGAKSVTSEELCVDHQELMPAVKMAKLLHPVLNQRAISQQCYGGHAAMMTHSDVIKWLMKKDTTSGGLLEHHLRSLKILLISNPHWGIQVVESPMADTTGSTSSHYIVDTGGLIVTDPDLPVLCYLKTKVQGILITFMYSILGICVLYGIKLATQWYMRRRKQDKLEVYKMVERIIELLVNHQRNASPGKQPFLAVNHVRDQLIPPPDRSRLAKVWNQAVQWIKNSESRVRCEMQSIAGEEFPVWRWLPHASTSYISSSAISSEQSTPRRNNKVWQGQAFDTMSGSPNSPPCSPTPCLKIRHMFDPDMEFGDEWPVRVQDAILEKCAEEGVVALHISVDSASREGCVYLKCASQEDAGHAYRALHGWWFDSNLVTVKYLRLERYHERFPEAEGAVVPIHPSNNQKLSLQWQNPLESN</sequence>
<dbReference type="Pfam" id="PF03020">
    <property type="entry name" value="LEM"/>
    <property type="match status" value="2"/>
</dbReference>
<feature type="domain" description="LEM" evidence="9">
    <location>
        <begin position="1"/>
        <end position="45"/>
    </location>
</feature>
<dbReference type="GO" id="GO:0031490">
    <property type="term" value="F:chromatin DNA binding"/>
    <property type="evidence" value="ECO:0007669"/>
    <property type="project" value="TreeGrafter"/>
</dbReference>
<keyword evidence="6" id="KW-0539">Nucleus</keyword>
<name>A0A2J7Q1J5_9NEOP</name>
<gene>
    <name evidence="10" type="ORF">B7P43_G15419</name>
</gene>
<dbReference type="CDD" id="cd12286">
    <property type="entry name" value="RRM_Man1"/>
    <property type="match status" value="1"/>
</dbReference>
<dbReference type="SMART" id="SM00540">
    <property type="entry name" value="LEM"/>
    <property type="match status" value="2"/>
</dbReference>
<dbReference type="InterPro" id="IPR035979">
    <property type="entry name" value="RBD_domain_sf"/>
</dbReference>
<feature type="transmembrane region" description="Helical" evidence="8">
    <location>
        <begin position="615"/>
        <end position="633"/>
    </location>
</feature>
<dbReference type="InParanoid" id="A0A2J7Q1J5"/>
<proteinExistence type="predicted"/>
<evidence type="ECO:0000256" key="6">
    <source>
        <dbReference type="ARBA" id="ARBA00023242"/>
    </source>
</evidence>
<dbReference type="Pfam" id="PF09402">
    <property type="entry name" value="MSC"/>
    <property type="match status" value="1"/>
</dbReference>
<dbReference type="GO" id="GO:0030514">
    <property type="term" value="P:negative regulation of BMP signaling pathway"/>
    <property type="evidence" value="ECO:0007669"/>
    <property type="project" value="TreeGrafter"/>
</dbReference>
<dbReference type="SUPFAM" id="SSF63451">
    <property type="entry name" value="LEM domain"/>
    <property type="match status" value="2"/>
</dbReference>
<dbReference type="InterPro" id="IPR003887">
    <property type="entry name" value="LEM_dom"/>
</dbReference>
<dbReference type="Gene3D" id="1.10.720.40">
    <property type="match status" value="2"/>
</dbReference>
<dbReference type="GO" id="GO:0006998">
    <property type="term" value="P:nuclear envelope organization"/>
    <property type="evidence" value="ECO:0007669"/>
    <property type="project" value="TreeGrafter"/>
</dbReference>
<comment type="caution">
    <text evidence="10">The sequence shown here is derived from an EMBL/GenBank/DDBJ whole genome shotgun (WGS) entry which is preliminary data.</text>
</comment>
<evidence type="ECO:0000259" key="9">
    <source>
        <dbReference type="PROSITE" id="PS50954"/>
    </source>
</evidence>
<dbReference type="PANTHER" id="PTHR13428">
    <property type="entry name" value="INNER NUCLEAR MEMBRANE PROTEIN MAN1 LEM DOMAIN CONTAINING PROTEIN"/>
    <property type="match status" value="1"/>
</dbReference>
<dbReference type="InterPro" id="IPR052277">
    <property type="entry name" value="INM_ESCRT-Associated"/>
</dbReference>
<feature type="compositionally biased region" description="Polar residues" evidence="7">
    <location>
        <begin position="46"/>
        <end position="55"/>
    </location>
</feature>
<dbReference type="CDD" id="cd12934">
    <property type="entry name" value="LEM"/>
    <property type="match status" value="2"/>
</dbReference>
<dbReference type="GO" id="GO:0005637">
    <property type="term" value="C:nuclear inner membrane"/>
    <property type="evidence" value="ECO:0007669"/>
    <property type="project" value="UniProtKB-SubCell"/>
</dbReference>
<feature type="compositionally biased region" description="Polar residues" evidence="7">
    <location>
        <begin position="80"/>
        <end position="92"/>
    </location>
</feature>
<comment type="subcellular location">
    <subcellularLocation>
        <location evidence="1">Nucleus inner membrane</location>
        <topology evidence="1">Multi-pass membrane protein</topology>
    </subcellularLocation>
</comment>
<keyword evidence="5 8" id="KW-0472">Membrane</keyword>
<reference evidence="10 11" key="1">
    <citation type="submission" date="2017-12" db="EMBL/GenBank/DDBJ databases">
        <title>Hemimetabolous genomes reveal molecular basis of termite eusociality.</title>
        <authorList>
            <person name="Harrison M.C."/>
            <person name="Jongepier E."/>
            <person name="Robertson H.M."/>
            <person name="Arning N."/>
            <person name="Bitard-Feildel T."/>
            <person name="Chao H."/>
            <person name="Childers C.P."/>
            <person name="Dinh H."/>
            <person name="Doddapaneni H."/>
            <person name="Dugan S."/>
            <person name="Gowin J."/>
            <person name="Greiner C."/>
            <person name="Han Y."/>
            <person name="Hu H."/>
            <person name="Hughes D.S.T."/>
            <person name="Huylmans A.-K."/>
            <person name="Kemena C."/>
            <person name="Kremer L.P.M."/>
            <person name="Lee S.L."/>
            <person name="Lopez-Ezquerra A."/>
            <person name="Mallet L."/>
            <person name="Monroy-Kuhn J.M."/>
            <person name="Moser A."/>
            <person name="Murali S.C."/>
            <person name="Muzny D.M."/>
            <person name="Otani S."/>
            <person name="Piulachs M.-D."/>
            <person name="Poelchau M."/>
            <person name="Qu J."/>
            <person name="Schaub F."/>
            <person name="Wada-Katsumata A."/>
            <person name="Worley K.C."/>
            <person name="Xie Q."/>
            <person name="Ylla G."/>
            <person name="Poulsen M."/>
            <person name="Gibbs R.A."/>
            <person name="Schal C."/>
            <person name="Richards S."/>
            <person name="Belles X."/>
            <person name="Korb J."/>
            <person name="Bornberg-Bauer E."/>
        </authorList>
    </citation>
    <scope>NUCLEOTIDE SEQUENCE [LARGE SCALE GENOMIC DNA]</scope>
    <source>
        <tissue evidence="10">Whole body</tissue>
    </source>
</reference>
<evidence type="ECO:0000256" key="7">
    <source>
        <dbReference type="SAM" id="MobiDB-lite"/>
    </source>
</evidence>
<dbReference type="PROSITE" id="PS50954">
    <property type="entry name" value="LEM"/>
    <property type="match status" value="2"/>
</dbReference>
<dbReference type="AlphaFoldDB" id="A0A2J7Q1J5"/>
<accession>A0A2J7Q1J5</accession>
<dbReference type="InterPro" id="IPR034394">
    <property type="entry name" value="Man1_RRM"/>
</dbReference>
<feature type="compositionally biased region" description="Low complexity" evidence="7">
    <location>
        <begin position="242"/>
        <end position="262"/>
    </location>
</feature>
<evidence type="ECO:0000313" key="11">
    <source>
        <dbReference type="Proteomes" id="UP000235965"/>
    </source>
</evidence>
<dbReference type="InterPro" id="IPR011015">
    <property type="entry name" value="LEM/LEM-like_dom_sf"/>
</dbReference>
<evidence type="ECO:0000256" key="3">
    <source>
        <dbReference type="ARBA" id="ARBA00022692"/>
    </source>
</evidence>
<evidence type="ECO:0000256" key="1">
    <source>
        <dbReference type="ARBA" id="ARBA00004473"/>
    </source>
</evidence>
<keyword evidence="11" id="KW-1185">Reference proteome</keyword>
<dbReference type="InterPro" id="IPR041885">
    <property type="entry name" value="MAN1_winged_helix_dom"/>
</dbReference>